<feature type="region of interest" description="Disordered" evidence="1">
    <location>
        <begin position="84"/>
        <end position="106"/>
    </location>
</feature>
<evidence type="ECO:0000256" key="1">
    <source>
        <dbReference type="SAM" id="MobiDB-lite"/>
    </source>
</evidence>
<dbReference type="EMBL" id="CAJVQB010059997">
    <property type="protein sequence ID" value="CAG8839228.1"/>
    <property type="molecule type" value="Genomic_DNA"/>
</dbReference>
<feature type="compositionally biased region" description="Basic and acidic residues" evidence="1">
    <location>
        <begin position="84"/>
        <end position="98"/>
    </location>
</feature>
<evidence type="ECO:0000313" key="2">
    <source>
        <dbReference type="EMBL" id="CAG8839228.1"/>
    </source>
</evidence>
<comment type="caution">
    <text evidence="2">The sequence shown here is derived from an EMBL/GenBank/DDBJ whole genome shotgun (WGS) entry which is preliminary data.</text>
</comment>
<dbReference type="Proteomes" id="UP000789901">
    <property type="component" value="Unassembled WGS sequence"/>
</dbReference>
<reference evidence="2 3" key="1">
    <citation type="submission" date="2021-06" db="EMBL/GenBank/DDBJ databases">
        <authorList>
            <person name="Kallberg Y."/>
            <person name="Tangrot J."/>
            <person name="Rosling A."/>
        </authorList>
    </citation>
    <scope>NUCLEOTIDE SEQUENCE [LARGE SCALE GENOMIC DNA]</scope>
    <source>
        <strain evidence="2 3">120-4 pot B 10/14</strain>
    </source>
</reference>
<accession>A0ABN7WS60</accession>
<keyword evidence="3" id="KW-1185">Reference proteome</keyword>
<evidence type="ECO:0000313" key="3">
    <source>
        <dbReference type="Proteomes" id="UP000789901"/>
    </source>
</evidence>
<sequence length="128" mass="15443">VKEDLRINVEENLEHLASQISKLVLRDKKENQDSKQQNIISKQKRYEKILIERKEYRNLANNCYRKRKQNNEWREQYQIGELEDKINGKEKADKEKSTNRNQNIKVNGKDNLESMLESLKEKIRTIEQ</sequence>
<gene>
    <name evidence="2" type="ORF">GMARGA_LOCUS34353</name>
</gene>
<proteinExistence type="predicted"/>
<feature type="non-terminal residue" evidence="2">
    <location>
        <position position="1"/>
    </location>
</feature>
<organism evidence="2 3">
    <name type="scientific">Gigaspora margarita</name>
    <dbReference type="NCBI Taxonomy" id="4874"/>
    <lineage>
        <taxon>Eukaryota</taxon>
        <taxon>Fungi</taxon>
        <taxon>Fungi incertae sedis</taxon>
        <taxon>Mucoromycota</taxon>
        <taxon>Glomeromycotina</taxon>
        <taxon>Glomeromycetes</taxon>
        <taxon>Diversisporales</taxon>
        <taxon>Gigasporaceae</taxon>
        <taxon>Gigaspora</taxon>
    </lineage>
</organism>
<feature type="non-terminal residue" evidence="2">
    <location>
        <position position="128"/>
    </location>
</feature>
<protein>
    <submittedName>
        <fullName evidence="2">3051_t:CDS:1</fullName>
    </submittedName>
</protein>
<name>A0ABN7WS60_GIGMA</name>